<dbReference type="EMBL" id="CADCTG010000031">
    <property type="protein sequence ID" value="CAA9214835.1"/>
    <property type="molecule type" value="Genomic_DNA"/>
</dbReference>
<accession>A0A6J4H4J8</accession>
<sequence length="190" mass="18889">GLRGGAGGARRRRGDVPPDGPAAGRPAAGHPARRAGGGRGALHGGLLPVPLRRRRPPPRLVAAAHAGRRATRGHPRRPGELGACADARRGAGRLLRAGPAQPPGGESFLLRPAAARARPRHGPRAAPPRGGNGLDRRHPRADGQHLHRRPPAGAAELPSGGVQAGAGGARGVAGAVAAGAADTGAAEGRL</sequence>
<protein>
    <submittedName>
        <fullName evidence="2">Histone acetyltransferase HPA2 and related acetyltransferases</fullName>
    </submittedName>
</protein>
<gene>
    <name evidence="2" type="ORF">AVDCRST_MAG08-346</name>
</gene>
<feature type="non-terminal residue" evidence="2">
    <location>
        <position position="190"/>
    </location>
</feature>
<feature type="region of interest" description="Disordered" evidence="1">
    <location>
        <begin position="1"/>
        <end position="87"/>
    </location>
</feature>
<organism evidence="2">
    <name type="scientific">uncultured Acetobacteraceae bacterium</name>
    <dbReference type="NCBI Taxonomy" id="169975"/>
    <lineage>
        <taxon>Bacteria</taxon>
        <taxon>Pseudomonadati</taxon>
        <taxon>Pseudomonadota</taxon>
        <taxon>Alphaproteobacteria</taxon>
        <taxon>Acetobacterales</taxon>
        <taxon>Acetobacteraceae</taxon>
        <taxon>environmental samples</taxon>
    </lineage>
</organism>
<feature type="non-terminal residue" evidence="2">
    <location>
        <position position="1"/>
    </location>
</feature>
<dbReference type="GO" id="GO:0016740">
    <property type="term" value="F:transferase activity"/>
    <property type="evidence" value="ECO:0007669"/>
    <property type="project" value="UniProtKB-KW"/>
</dbReference>
<reference evidence="2" key="1">
    <citation type="submission" date="2020-02" db="EMBL/GenBank/DDBJ databases">
        <authorList>
            <person name="Meier V. D."/>
        </authorList>
    </citation>
    <scope>NUCLEOTIDE SEQUENCE</scope>
    <source>
        <strain evidence="2">AVDCRST_MAG08</strain>
    </source>
</reference>
<evidence type="ECO:0000256" key="1">
    <source>
        <dbReference type="SAM" id="MobiDB-lite"/>
    </source>
</evidence>
<name>A0A6J4H4J8_9PROT</name>
<keyword evidence="2" id="KW-0808">Transferase</keyword>
<feature type="region of interest" description="Disordered" evidence="1">
    <location>
        <begin position="114"/>
        <end position="190"/>
    </location>
</feature>
<proteinExistence type="predicted"/>
<feature type="compositionally biased region" description="Gly residues" evidence="1">
    <location>
        <begin position="162"/>
        <end position="171"/>
    </location>
</feature>
<evidence type="ECO:0000313" key="2">
    <source>
        <dbReference type="EMBL" id="CAA9214835.1"/>
    </source>
</evidence>
<dbReference type="AlphaFoldDB" id="A0A6J4H4J8"/>
<feature type="compositionally biased region" description="Basic residues" evidence="1">
    <location>
        <begin position="66"/>
        <end position="76"/>
    </location>
</feature>
<feature type="compositionally biased region" description="Low complexity" evidence="1">
    <location>
        <begin position="172"/>
        <end position="190"/>
    </location>
</feature>
<feature type="compositionally biased region" description="Low complexity" evidence="1">
    <location>
        <begin position="21"/>
        <end position="30"/>
    </location>
</feature>
<feature type="compositionally biased region" description="Basic and acidic residues" evidence="1">
    <location>
        <begin position="134"/>
        <end position="145"/>
    </location>
</feature>